<dbReference type="GO" id="GO:0006338">
    <property type="term" value="P:chromatin remodeling"/>
    <property type="evidence" value="ECO:0007669"/>
    <property type="project" value="UniProtKB-ARBA"/>
</dbReference>
<evidence type="ECO:0000256" key="1">
    <source>
        <dbReference type="ARBA" id="ARBA00004123"/>
    </source>
</evidence>
<dbReference type="PRINTS" id="PR00504">
    <property type="entry name" value="CHROMODOMAIN"/>
</dbReference>
<dbReference type="InterPro" id="IPR050951">
    <property type="entry name" value="Retrovirus_Pol_polyprotein"/>
</dbReference>
<dbReference type="InterPro" id="IPR000953">
    <property type="entry name" value="Chromo/chromo_shadow_dom"/>
</dbReference>
<dbReference type="OrthoDB" id="3218226at2759"/>
<dbReference type="Proteomes" id="UP000008063">
    <property type="component" value="Unassembled WGS sequence"/>
</dbReference>
<gene>
    <name evidence="7" type="ORF">SERLA73DRAFT_41398</name>
</gene>
<dbReference type="SUPFAM" id="SSF53098">
    <property type="entry name" value="Ribonuclease H-like"/>
    <property type="match status" value="1"/>
</dbReference>
<feature type="domain" description="Integrase catalytic" evidence="6">
    <location>
        <begin position="1"/>
        <end position="79"/>
    </location>
</feature>
<dbReference type="Pfam" id="PF00385">
    <property type="entry name" value="Chromo"/>
    <property type="match status" value="1"/>
</dbReference>
<reference evidence="8" key="1">
    <citation type="journal article" date="2011" name="Science">
        <title>The plant cell wall-decomposing machinery underlies the functional diversity of forest fungi.</title>
        <authorList>
            <person name="Eastwood D.C."/>
            <person name="Floudas D."/>
            <person name="Binder M."/>
            <person name="Majcherczyk A."/>
            <person name="Schneider P."/>
            <person name="Aerts A."/>
            <person name="Asiegbu F.O."/>
            <person name="Baker S.E."/>
            <person name="Barry K."/>
            <person name="Bendiksby M."/>
            <person name="Blumentritt M."/>
            <person name="Coutinho P.M."/>
            <person name="Cullen D."/>
            <person name="de Vries R.P."/>
            <person name="Gathman A."/>
            <person name="Goodell B."/>
            <person name="Henrissat B."/>
            <person name="Ihrmark K."/>
            <person name="Kauserud H."/>
            <person name="Kohler A."/>
            <person name="LaButti K."/>
            <person name="Lapidus A."/>
            <person name="Lavin J.L."/>
            <person name="Lee Y.-H."/>
            <person name="Lindquist E."/>
            <person name="Lilly W."/>
            <person name="Lucas S."/>
            <person name="Morin E."/>
            <person name="Murat C."/>
            <person name="Oguiza J.A."/>
            <person name="Park J."/>
            <person name="Pisabarro A.G."/>
            <person name="Riley R."/>
            <person name="Rosling A."/>
            <person name="Salamov A."/>
            <person name="Schmidt O."/>
            <person name="Schmutz J."/>
            <person name="Skrede I."/>
            <person name="Stenlid J."/>
            <person name="Wiebenga A."/>
            <person name="Xie X."/>
            <person name="Kuees U."/>
            <person name="Hibbett D.S."/>
            <person name="Hoffmeister D."/>
            <person name="Hoegberg N."/>
            <person name="Martin F."/>
            <person name="Grigoriev I.V."/>
            <person name="Watkinson S.C."/>
        </authorList>
    </citation>
    <scope>NUCLEOTIDE SEQUENCE [LARGE SCALE GENOMIC DNA]</scope>
    <source>
        <strain evidence="8">strain S7.3</strain>
    </source>
</reference>
<evidence type="ECO:0000256" key="4">
    <source>
        <dbReference type="SAM" id="Coils"/>
    </source>
</evidence>
<dbReference type="AlphaFoldDB" id="F8PQA4"/>
<evidence type="ECO:0008006" key="9">
    <source>
        <dbReference type="Google" id="ProtNLM"/>
    </source>
</evidence>
<dbReference type="PANTHER" id="PTHR37984:SF5">
    <property type="entry name" value="PROTEIN NYNRIN-LIKE"/>
    <property type="match status" value="1"/>
</dbReference>
<feature type="non-terminal residue" evidence="7">
    <location>
        <position position="310"/>
    </location>
</feature>
<dbReference type="InterPro" id="IPR036397">
    <property type="entry name" value="RNaseH_sf"/>
</dbReference>
<dbReference type="InParanoid" id="F8PQA4"/>
<dbReference type="SUPFAM" id="SSF54160">
    <property type="entry name" value="Chromo domain-like"/>
    <property type="match status" value="1"/>
</dbReference>
<dbReference type="InterPro" id="IPR056924">
    <property type="entry name" value="SH3_Tf2-1"/>
</dbReference>
<keyword evidence="4" id="KW-0175">Coiled coil</keyword>
<comment type="subcellular location">
    <subcellularLocation>
        <location evidence="1">Nucleus</location>
    </subcellularLocation>
</comment>
<accession>F8PQA4</accession>
<dbReference type="HOGENOM" id="CLU_000384_6_4_1"/>
<evidence type="ECO:0000313" key="8">
    <source>
        <dbReference type="Proteomes" id="UP000008063"/>
    </source>
</evidence>
<proteinExistence type="predicted"/>
<dbReference type="STRING" id="936435.F8PQA4"/>
<dbReference type="InterPro" id="IPR023780">
    <property type="entry name" value="Chromo_domain"/>
</dbReference>
<protein>
    <recommendedName>
        <fullName evidence="9">Chromo domain-containing protein</fullName>
    </recommendedName>
</protein>
<evidence type="ECO:0000256" key="2">
    <source>
        <dbReference type="ARBA" id="ARBA00022884"/>
    </source>
</evidence>
<dbReference type="InterPro" id="IPR012337">
    <property type="entry name" value="RNaseH-like_sf"/>
</dbReference>
<dbReference type="GO" id="GO:0015074">
    <property type="term" value="P:DNA integration"/>
    <property type="evidence" value="ECO:0007669"/>
    <property type="project" value="InterPro"/>
</dbReference>
<name>F8PQA4_SERL3</name>
<dbReference type="InterPro" id="IPR016197">
    <property type="entry name" value="Chromo-like_dom_sf"/>
</dbReference>
<feature type="coiled-coil region" evidence="4">
    <location>
        <begin position="92"/>
        <end position="130"/>
    </location>
</feature>
<dbReference type="Pfam" id="PF24626">
    <property type="entry name" value="SH3_Tf2-1"/>
    <property type="match status" value="1"/>
</dbReference>
<dbReference type="EMBL" id="GL945477">
    <property type="protein sequence ID" value="EGO02205.1"/>
    <property type="molecule type" value="Genomic_DNA"/>
</dbReference>
<keyword evidence="2" id="KW-0694">RNA-binding</keyword>
<dbReference type="SMART" id="SM00298">
    <property type="entry name" value="CHROMO"/>
    <property type="match status" value="1"/>
</dbReference>
<evidence type="ECO:0000313" key="7">
    <source>
        <dbReference type="EMBL" id="EGO02205.1"/>
    </source>
</evidence>
<dbReference type="PANTHER" id="PTHR37984">
    <property type="entry name" value="PROTEIN CBG26694"/>
    <property type="match status" value="1"/>
</dbReference>
<evidence type="ECO:0000259" key="6">
    <source>
        <dbReference type="PROSITE" id="PS50994"/>
    </source>
</evidence>
<dbReference type="InterPro" id="IPR001584">
    <property type="entry name" value="Integrase_cat-core"/>
</dbReference>
<evidence type="ECO:0000256" key="3">
    <source>
        <dbReference type="ARBA" id="ARBA00023242"/>
    </source>
</evidence>
<organism evidence="8">
    <name type="scientific">Serpula lacrymans var. lacrymans (strain S7.3)</name>
    <name type="common">Dry rot fungus</name>
    <dbReference type="NCBI Taxonomy" id="936435"/>
    <lineage>
        <taxon>Eukaryota</taxon>
        <taxon>Fungi</taxon>
        <taxon>Dikarya</taxon>
        <taxon>Basidiomycota</taxon>
        <taxon>Agaricomycotina</taxon>
        <taxon>Agaricomycetes</taxon>
        <taxon>Agaricomycetidae</taxon>
        <taxon>Boletales</taxon>
        <taxon>Coniophorineae</taxon>
        <taxon>Serpulaceae</taxon>
        <taxon>Serpula</taxon>
    </lineage>
</organism>
<dbReference type="InterPro" id="IPR017984">
    <property type="entry name" value="Chromo_dom_subgr"/>
</dbReference>
<dbReference type="Gene3D" id="3.30.420.10">
    <property type="entry name" value="Ribonuclease H-like superfamily/Ribonuclease H"/>
    <property type="match status" value="1"/>
</dbReference>
<dbReference type="PROSITE" id="PS50013">
    <property type="entry name" value="CHROMO_2"/>
    <property type="match status" value="1"/>
</dbReference>
<evidence type="ECO:0000259" key="5">
    <source>
        <dbReference type="PROSITE" id="PS50013"/>
    </source>
</evidence>
<dbReference type="Gene3D" id="2.40.50.40">
    <property type="match status" value="1"/>
</dbReference>
<keyword evidence="8" id="KW-1185">Reference proteome</keyword>
<dbReference type="GO" id="GO:0003723">
    <property type="term" value="F:RNA binding"/>
    <property type="evidence" value="ECO:0007669"/>
    <property type="project" value="UniProtKB-KW"/>
</dbReference>
<sequence length="310" mass="36869">MKDLHTLLQIKANPSTAWHPQTDGQMERINQEIEQYLRIFVNHKQDDWAEWLTLAEFSYNNKQHSATGYSPFYLNHGHHPRTQEVVKVGVKNENAEEFVKRMTETRKKAEESLQKAAEQMKRQYDKKKREAVEYRVGDKVYVEATNISTDRPAKKLDDKRHGPFKILEKIGESAYKLALPPTWRPIHPVFNEIKLTPYKEPQFPSQQKPKPIPPVIVDGQEEYEVEEVLDSRLKKGKLEYLVHWKNYPKEERTWEPEQHLNNSPDKVKTFHDNNPSAPRRIRFQLHFQPFKNFTTTRVRKQLFNWENGKM</sequence>
<dbReference type="CDD" id="cd00024">
    <property type="entry name" value="CD_CSD"/>
    <property type="match status" value="1"/>
</dbReference>
<feature type="domain" description="Chromo" evidence="5">
    <location>
        <begin position="223"/>
        <end position="282"/>
    </location>
</feature>
<keyword evidence="3" id="KW-0539">Nucleus</keyword>
<dbReference type="OMA" id="RMINDNA"/>
<dbReference type="GO" id="GO:0005634">
    <property type="term" value="C:nucleus"/>
    <property type="evidence" value="ECO:0007669"/>
    <property type="project" value="UniProtKB-SubCell"/>
</dbReference>
<dbReference type="PROSITE" id="PS50994">
    <property type="entry name" value="INTEGRASE"/>
    <property type="match status" value="1"/>
</dbReference>